<dbReference type="AlphaFoldDB" id="A0A0P6YBJ9"/>
<evidence type="ECO:0008006" key="3">
    <source>
        <dbReference type="Google" id="ProtNLM"/>
    </source>
</evidence>
<evidence type="ECO:0000313" key="2">
    <source>
        <dbReference type="Proteomes" id="UP000050277"/>
    </source>
</evidence>
<dbReference type="OrthoDB" id="168949at2"/>
<accession>A0A0P6YBJ9</accession>
<gene>
    <name evidence="1" type="ORF">SE18_10725</name>
</gene>
<keyword evidence="2" id="KW-1185">Reference proteome</keyword>
<evidence type="ECO:0000313" key="1">
    <source>
        <dbReference type="EMBL" id="KPL87534.1"/>
    </source>
</evidence>
<name>A0A0P6YBJ9_9CHLR</name>
<proteinExistence type="predicted"/>
<dbReference type="EMBL" id="LGKP01000018">
    <property type="protein sequence ID" value="KPL87534.1"/>
    <property type="molecule type" value="Genomic_DNA"/>
</dbReference>
<organism evidence="1 2">
    <name type="scientific">Herpetosiphon geysericola</name>
    <dbReference type="NCBI Taxonomy" id="70996"/>
    <lineage>
        <taxon>Bacteria</taxon>
        <taxon>Bacillati</taxon>
        <taxon>Chloroflexota</taxon>
        <taxon>Chloroflexia</taxon>
        <taxon>Herpetosiphonales</taxon>
        <taxon>Herpetosiphonaceae</taxon>
        <taxon>Herpetosiphon</taxon>
    </lineage>
</organism>
<dbReference type="InterPro" id="IPR043129">
    <property type="entry name" value="ATPase_NBD"/>
</dbReference>
<dbReference type="STRING" id="70996.SE18_10725"/>
<comment type="caution">
    <text evidence="1">The sequence shown here is derived from an EMBL/GenBank/DDBJ whole genome shotgun (WGS) entry which is preliminary data.</text>
</comment>
<dbReference type="RefSeq" id="WP_054534450.1">
    <property type="nucleotide sequence ID" value="NZ_LGKP01000018.1"/>
</dbReference>
<protein>
    <recommendedName>
        <fullName evidence="3">Actin-like protein N-terminal domain-containing protein</fullName>
    </recommendedName>
</protein>
<dbReference type="SUPFAM" id="SSF53067">
    <property type="entry name" value="Actin-like ATPase domain"/>
    <property type="match status" value="1"/>
</dbReference>
<dbReference type="Gene3D" id="3.30.420.40">
    <property type="match status" value="1"/>
</dbReference>
<dbReference type="Proteomes" id="UP000050277">
    <property type="component" value="Unassembled WGS sequence"/>
</dbReference>
<sequence length="394" mass="42883">MTLLERKRATVYDHVRVSQPLRDTHYQLPAWITIGDQPYLAVGDDNGNGAKKIAVLDEKSRLITTRTPTAYKLAKAIRAGQGVVTYRVNGGDSFWIGDDALRFDGDALPIGGTSQRLSDTRQRSFNAACTVETLIKARYKPGVYPLAVGFAIPNEEIEARDNDKMGVNPETRNALKTHLNGQTFVVERTDSQGIVTNWTLRYEKIIPQAQSIGTLYAWSRTVDGSLEADGIRRVSIVDIGGGDTQLTEVELNPYRMSAERLGAGTISIARELAAKFHRLRLSDAQAQYALETQLLEESGREFPIEGEVNAAIQSAGQDLVGRMLKVLQQPSAYVIITGGGVKLQGLRRLIEERAEASGKTAPRNYTIIDPSVADILNATGALLAVVYAAAGKGA</sequence>
<reference evidence="1 2" key="1">
    <citation type="submission" date="2015-07" db="EMBL/GenBank/DDBJ databases">
        <title>Whole genome sequence of Herpetosiphon geysericola DSM 7119.</title>
        <authorList>
            <person name="Hemp J."/>
            <person name="Ward L.M."/>
            <person name="Pace L.A."/>
            <person name="Fischer W.W."/>
        </authorList>
    </citation>
    <scope>NUCLEOTIDE SEQUENCE [LARGE SCALE GENOMIC DNA]</scope>
    <source>
        <strain evidence="1 2">DSM 7119</strain>
    </source>
</reference>